<dbReference type="Pfam" id="PF00754">
    <property type="entry name" value="F5_F8_type_C"/>
    <property type="match status" value="1"/>
</dbReference>
<comment type="caution">
    <text evidence="3">The sequence shown here is derived from an EMBL/GenBank/DDBJ whole genome shotgun (WGS) entry which is preliminary data.</text>
</comment>
<evidence type="ECO:0000256" key="1">
    <source>
        <dbReference type="SAM" id="MobiDB-lite"/>
    </source>
</evidence>
<dbReference type="Pfam" id="PF07707">
    <property type="entry name" value="BACK"/>
    <property type="match status" value="1"/>
</dbReference>
<evidence type="ECO:0000313" key="3">
    <source>
        <dbReference type="EMBL" id="KAK8876230.1"/>
    </source>
</evidence>
<dbReference type="InterPro" id="IPR008979">
    <property type="entry name" value="Galactose-bd-like_sf"/>
</dbReference>
<dbReference type="InterPro" id="IPR000421">
    <property type="entry name" value="FA58C"/>
</dbReference>
<dbReference type="Gene3D" id="2.60.120.260">
    <property type="entry name" value="Galactose-binding domain-like"/>
    <property type="match status" value="1"/>
</dbReference>
<dbReference type="SUPFAM" id="SSF49785">
    <property type="entry name" value="Galactose-binding domain-like"/>
    <property type="match status" value="1"/>
</dbReference>
<dbReference type="EMBL" id="JAPFFF010000012">
    <property type="protein sequence ID" value="KAK8876230.1"/>
    <property type="molecule type" value="Genomic_DNA"/>
</dbReference>
<dbReference type="InterPro" id="IPR011705">
    <property type="entry name" value="BACK"/>
</dbReference>
<organism evidence="3 4">
    <name type="scientific">Tritrichomonas musculus</name>
    <dbReference type="NCBI Taxonomy" id="1915356"/>
    <lineage>
        <taxon>Eukaryota</taxon>
        <taxon>Metamonada</taxon>
        <taxon>Parabasalia</taxon>
        <taxon>Tritrichomonadida</taxon>
        <taxon>Tritrichomonadidae</taxon>
        <taxon>Tritrichomonas</taxon>
    </lineage>
</organism>
<dbReference type="Proteomes" id="UP001470230">
    <property type="component" value="Unassembled WGS sequence"/>
</dbReference>
<feature type="region of interest" description="Disordered" evidence="1">
    <location>
        <begin position="248"/>
        <end position="269"/>
    </location>
</feature>
<dbReference type="PROSITE" id="PS50022">
    <property type="entry name" value="FA58C_3"/>
    <property type="match status" value="1"/>
</dbReference>
<name>A0ABR2JE53_9EUKA</name>
<dbReference type="Gene3D" id="1.25.40.420">
    <property type="match status" value="1"/>
</dbReference>
<evidence type="ECO:0000313" key="4">
    <source>
        <dbReference type="Proteomes" id="UP001470230"/>
    </source>
</evidence>
<sequence length="436" mass="50440">MTENTKLHLKATCILKVPIHNFQDDFRFIVNNEEFKTNRLIADLLSPNICQIHANDPAFDTFTIKTKSNGNFSRILDLVNFDEKDIPNNELPFIFEVFQILGTDQIHLSEPPHSIELNVQNVFKLLQQHEPFKNFYSKSFSEEIEFIASHFHELSENHDEDFKNLEIDTLAEILTSNKLQLKSEDQLLKFVNKIYSKNSMYSNLYETVQFQNVTVEAMRQFMEIYQPDDITAQTWIGLSKRLLSEVKNDGGKSKGRYTKEERKEASFPAPNDNSMTGIISYLMKESSGKIEEEVAITSSSCNNNEERFQARNVVLYDDKNKIFMSANSANSWIQFDFKERRIIPTAYTMRSGCTQANWANPYHWQLQGSNDGNSWTTLDTANGRSDLNGENTIHTYKTNNQGNNKYKYLRIYSTGVDCNGTYYLAFEAIEFFGKLI</sequence>
<proteinExistence type="predicted"/>
<accession>A0ABR2JE53</accession>
<gene>
    <name evidence="3" type="ORF">M9Y10_006423</name>
</gene>
<evidence type="ECO:0000259" key="2">
    <source>
        <dbReference type="PROSITE" id="PS50022"/>
    </source>
</evidence>
<feature type="domain" description="F5/8 type C" evidence="2">
    <location>
        <begin position="278"/>
        <end position="434"/>
    </location>
</feature>
<keyword evidence="4" id="KW-1185">Reference proteome</keyword>
<protein>
    <recommendedName>
        <fullName evidence="2">F5/8 type C domain-containing protein</fullName>
    </recommendedName>
</protein>
<reference evidence="3 4" key="1">
    <citation type="submission" date="2024-04" db="EMBL/GenBank/DDBJ databases">
        <title>Tritrichomonas musculus Genome.</title>
        <authorList>
            <person name="Alves-Ferreira E."/>
            <person name="Grigg M."/>
            <person name="Lorenzi H."/>
            <person name="Galac M."/>
        </authorList>
    </citation>
    <scope>NUCLEOTIDE SEQUENCE [LARGE SCALE GENOMIC DNA]</scope>
    <source>
        <strain evidence="3 4">EAF2021</strain>
    </source>
</reference>
<feature type="compositionally biased region" description="Basic and acidic residues" evidence="1">
    <location>
        <begin position="248"/>
        <end position="265"/>
    </location>
</feature>